<dbReference type="EMBL" id="BARW01016558">
    <property type="protein sequence ID" value="GAI92483.1"/>
    <property type="molecule type" value="Genomic_DNA"/>
</dbReference>
<feature type="domain" description="Calcineurin-like phosphoesterase" evidence="1">
    <location>
        <begin position="9"/>
        <end position="79"/>
    </location>
</feature>
<accession>X1SHR6</accession>
<feature type="non-terminal residue" evidence="2">
    <location>
        <position position="178"/>
    </location>
</feature>
<proteinExistence type="predicted"/>
<reference evidence="2" key="1">
    <citation type="journal article" date="2014" name="Front. Microbiol.">
        <title>High frequency of phylogenetically diverse reductive dehalogenase-homologous genes in deep subseafloor sedimentary metagenomes.</title>
        <authorList>
            <person name="Kawai M."/>
            <person name="Futagami T."/>
            <person name="Toyoda A."/>
            <person name="Takaki Y."/>
            <person name="Nishi S."/>
            <person name="Hori S."/>
            <person name="Arai W."/>
            <person name="Tsubouchi T."/>
            <person name="Morono Y."/>
            <person name="Uchiyama I."/>
            <person name="Ito T."/>
            <person name="Fujiyama A."/>
            <person name="Inagaki F."/>
            <person name="Takami H."/>
        </authorList>
    </citation>
    <scope>NUCLEOTIDE SEQUENCE</scope>
    <source>
        <strain evidence="2">Expedition CK06-06</strain>
    </source>
</reference>
<dbReference type="PANTHER" id="PTHR36492">
    <property type="match status" value="1"/>
</dbReference>
<dbReference type="InterPro" id="IPR052963">
    <property type="entry name" value="Pantetheine_PDE"/>
</dbReference>
<dbReference type="Gene3D" id="3.60.21.10">
    <property type="match status" value="1"/>
</dbReference>
<organism evidence="2">
    <name type="scientific">marine sediment metagenome</name>
    <dbReference type="NCBI Taxonomy" id="412755"/>
    <lineage>
        <taxon>unclassified sequences</taxon>
        <taxon>metagenomes</taxon>
        <taxon>ecological metagenomes</taxon>
    </lineage>
</organism>
<dbReference type="CDD" id="cd00838">
    <property type="entry name" value="MPP_superfamily"/>
    <property type="match status" value="1"/>
</dbReference>
<dbReference type="SUPFAM" id="SSF56300">
    <property type="entry name" value="Metallo-dependent phosphatases"/>
    <property type="match status" value="1"/>
</dbReference>
<dbReference type="InterPro" id="IPR004843">
    <property type="entry name" value="Calcineurin-like_PHP"/>
</dbReference>
<name>X1SHR6_9ZZZZ</name>
<dbReference type="AlphaFoldDB" id="X1SHR6"/>
<dbReference type="Pfam" id="PF00149">
    <property type="entry name" value="Metallophos"/>
    <property type="match status" value="1"/>
</dbReference>
<protein>
    <recommendedName>
        <fullName evidence="1">Calcineurin-like phosphoesterase domain-containing protein</fullName>
    </recommendedName>
</protein>
<sequence>MINIPNHLEDWLILAGDIGETAEHLKFALSILSLRFKKIIWVPGNHDLWTFPLNRYGLKGENKYNQLVSVCKEYNVLTPEDKYSEIIIDTQKFIIAPTFTLYDYSYRPEQILYEKAVDWAVESGIICADEDLLIPTPFHSIAEWCEQRCDYTESRLNQIPANIPIILINHYPLIEELA</sequence>
<dbReference type="GO" id="GO:0016787">
    <property type="term" value="F:hydrolase activity"/>
    <property type="evidence" value="ECO:0007669"/>
    <property type="project" value="InterPro"/>
</dbReference>
<evidence type="ECO:0000259" key="1">
    <source>
        <dbReference type="Pfam" id="PF00149"/>
    </source>
</evidence>
<comment type="caution">
    <text evidence="2">The sequence shown here is derived from an EMBL/GenBank/DDBJ whole genome shotgun (WGS) entry which is preliminary data.</text>
</comment>
<dbReference type="InterPro" id="IPR029052">
    <property type="entry name" value="Metallo-depent_PP-like"/>
</dbReference>
<dbReference type="PANTHER" id="PTHR36492:SF2">
    <property type="entry name" value="[ACYL-CARRIER-PROTEIN] PHOSPHODIESTERASE PPTH"/>
    <property type="match status" value="1"/>
</dbReference>
<gene>
    <name evidence="2" type="ORF">S12H4_28815</name>
</gene>
<evidence type="ECO:0000313" key="2">
    <source>
        <dbReference type="EMBL" id="GAI92483.1"/>
    </source>
</evidence>